<accession>A0ABY5DQ64</accession>
<keyword evidence="4" id="KW-1185">Reference proteome</keyword>
<proteinExistence type="predicted"/>
<evidence type="ECO:0000256" key="2">
    <source>
        <dbReference type="SAM" id="SignalP"/>
    </source>
</evidence>
<feature type="signal peptide" evidence="2">
    <location>
        <begin position="1"/>
        <end position="27"/>
    </location>
</feature>
<dbReference type="RefSeq" id="WP_254570873.1">
    <property type="nucleotide sequence ID" value="NZ_CP098502.1"/>
</dbReference>
<dbReference type="Proteomes" id="UP001056035">
    <property type="component" value="Chromosome"/>
</dbReference>
<evidence type="ECO:0000256" key="1">
    <source>
        <dbReference type="SAM" id="MobiDB-lite"/>
    </source>
</evidence>
<protein>
    <submittedName>
        <fullName evidence="3">Uncharacterized protein</fullName>
    </submittedName>
</protein>
<evidence type="ECO:0000313" key="4">
    <source>
        <dbReference type="Proteomes" id="UP001056035"/>
    </source>
</evidence>
<dbReference type="EMBL" id="CP098502">
    <property type="protein sequence ID" value="UTI64160.1"/>
    <property type="molecule type" value="Genomic_DNA"/>
</dbReference>
<name>A0ABY5DQ64_9ACTN</name>
<gene>
    <name evidence="3" type="ORF">NBH00_22830</name>
</gene>
<reference evidence="3 4" key="1">
    <citation type="submission" date="2022-06" db="EMBL/GenBank/DDBJ databases">
        <title>Paraconexibacter antarcticus.</title>
        <authorList>
            <person name="Kim C.S."/>
        </authorList>
    </citation>
    <scope>NUCLEOTIDE SEQUENCE [LARGE SCALE GENOMIC DNA]</scope>
    <source>
        <strain evidence="3 4">02-257</strain>
    </source>
</reference>
<organism evidence="3 4">
    <name type="scientific">Paraconexibacter antarcticus</name>
    <dbReference type="NCBI Taxonomy" id="2949664"/>
    <lineage>
        <taxon>Bacteria</taxon>
        <taxon>Bacillati</taxon>
        <taxon>Actinomycetota</taxon>
        <taxon>Thermoleophilia</taxon>
        <taxon>Solirubrobacterales</taxon>
        <taxon>Paraconexibacteraceae</taxon>
        <taxon>Paraconexibacter</taxon>
    </lineage>
</organism>
<evidence type="ECO:0000313" key="3">
    <source>
        <dbReference type="EMBL" id="UTI64160.1"/>
    </source>
</evidence>
<feature type="chain" id="PRO_5045346509" evidence="2">
    <location>
        <begin position="28"/>
        <end position="104"/>
    </location>
</feature>
<feature type="region of interest" description="Disordered" evidence="1">
    <location>
        <begin position="28"/>
        <end position="104"/>
    </location>
</feature>
<sequence length="104" mass="10282">MSRRTMMLAATLCAAAALELGAGAAFAGEITGNGKPTAGPTHANSICVFSGQNDDPGAPLDGSGPNGPGGTSQSFGQENRLGLIDPRQFNPGDACGPGSNPDRP</sequence>
<keyword evidence="2" id="KW-0732">Signal</keyword>